<evidence type="ECO:0000256" key="6">
    <source>
        <dbReference type="ARBA" id="ARBA00023065"/>
    </source>
</evidence>
<evidence type="ECO:0000256" key="5">
    <source>
        <dbReference type="ARBA" id="ARBA00022989"/>
    </source>
</evidence>
<reference evidence="10" key="1">
    <citation type="submission" date="2023-11" db="EMBL/GenBank/DDBJ databases">
        <authorList>
            <person name="Liu Y."/>
        </authorList>
    </citation>
    <scope>NUCLEOTIDE SEQUENCE</scope>
</reference>
<keyword evidence="10" id="KW-0150">Chloroplast</keyword>
<evidence type="ECO:0000256" key="7">
    <source>
        <dbReference type="ARBA" id="ARBA00023136"/>
    </source>
</evidence>
<dbReference type="PANTHER" id="PTHR33650">
    <property type="entry name" value="CHLOROPLAST ENVELOPE MEMBRANE PROTEIN-RELATED"/>
    <property type="match status" value="1"/>
</dbReference>
<dbReference type="GO" id="GO:0009706">
    <property type="term" value="C:chloroplast inner membrane"/>
    <property type="evidence" value="ECO:0007669"/>
    <property type="project" value="UniProtKB-SubCell"/>
</dbReference>
<keyword evidence="9" id="KW-1001">Plastid inner membrane</keyword>
<keyword evidence="10" id="KW-0934">Plastid</keyword>
<gene>
    <name evidence="9 10" type="primary">cemA</name>
</gene>
<dbReference type="InterPro" id="IPR004282">
    <property type="entry name" value="CemA"/>
</dbReference>
<keyword evidence="3 9" id="KW-0812">Transmembrane</keyword>
<protein>
    <recommendedName>
        <fullName evidence="9">Potassium/proton antiporter CemA</fullName>
    </recommendedName>
    <alternativeName>
        <fullName evidence="9">Chloroplast envelope membrane protein A</fullName>
        <shortName evidence="9">CemA</shortName>
    </alternativeName>
</protein>
<comment type="function">
    <text evidence="9">Contributes to K(+)/H(+) antiport activity by supporting proton efflux to control proton extrusion and homeostasis in chloroplasts in a light-dependent manner to modulate photosynthesis. Prevents excessive induction of non-photochemical quenching (NPQ) under continuous-light conditions. Indirectly promotes efficient inorganic carbon uptake into chloroplasts.</text>
</comment>
<geneLocation type="chloroplast" evidence="10"/>
<keyword evidence="4 9" id="KW-0375">Hydrogen ion transport</keyword>
<keyword evidence="9" id="KW-0633">Potassium transport</keyword>
<evidence type="ECO:0000256" key="4">
    <source>
        <dbReference type="ARBA" id="ARBA00022781"/>
    </source>
</evidence>
<keyword evidence="9" id="KW-0630">Potassium</keyword>
<evidence type="ECO:0000256" key="2">
    <source>
        <dbReference type="ARBA" id="ARBA00022448"/>
    </source>
</evidence>
<feature type="transmembrane region" description="Helical" evidence="9">
    <location>
        <begin position="364"/>
        <end position="385"/>
    </location>
</feature>
<dbReference type="AlphaFoldDB" id="A0AAU0UHK6"/>
<evidence type="ECO:0000256" key="9">
    <source>
        <dbReference type="HAMAP-Rule" id="MF_01308"/>
    </source>
</evidence>
<keyword evidence="7 9" id="KW-0472">Membrane</keyword>
<dbReference type="GO" id="GO:0015078">
    <property type="term" value="F:proton transmembrane transporter activity"/>
    <property type="evidence" value="ECO:0007669"/>
    <property type="project" value="UniProtKB-UniRule"/>
</dbReference>
<accession>A0AAU0UHK6</accession>
<keyword evidence="5 9" id="KW-1133">Transmembrane helix</keyword>
<sequence>MRHMLARILKWIQDTPYRALEKAYTASERAQAIQEACVRYKRAPYFTPHRSQSLAFYMDAAQDRCINSVSWSLLEFKVSQDVFRLWSGVDGSLAKLPVNTLGQLAFIEKVIGQMVHDRGFAQGSVFKDERHVPSSDPATAYEPIGLIPRSITRTFSRFQTELDPQAESLLRPEFQLIRYQVKASVQYLASLLVVPWGLTQLCKHLFLESYIAHWWNTGQRELFLNPSQEEKALSQLQGLEDTAWLELLMDRNSDLPLSTLSHTIHEHTLELVSLYNEQSMQTLLHVCMDGLYMCTLAGLLVVGQTRFALVKSLMQELFYSLSDTMKAFLILLFTDLFIGFHSPHGWEILIESLLRYLGFAHNQYVVSLFVSTFPVILDTVFKYWIFRHLNRTSPSIVVTYHTMNE</sequence>
<dbReference type="HAMAP" id="MF_01308">
    <property type="entry name" value="CemA_PxcA"/>
    <property type="match status" value="1"/>
</dbReference>
<dbReference type="GO" id="GO:0015297">
    <property type="term" value="F:antiporter activity"/>
    <property type="evidence" value="ECO:0007669"/>
    <property type="project" value="UniProtKB-KW"/>
</dbReference>
<comment type="similarity">
    <text evidence="8 9">Belongs to the CemA family.</text>
</comment>
<dbReference type="EMBL" id="OR858607">
    <property type="protein sequence ID" value="WQA10899.3"/>
    <property type="molecule type" value="Genomic_DNA"/>
</dbReference>
<name>A0AAU0UHK6_9VIRI</name>
<dbReference type="PANTHER" id="PTHR33650:SF2">
    <property type="entry name" value="CHLOROPLAST ENVELOPE MEMBRANE PROTEIN"/>
    <property type="match status" value="1"/>
</dbReference>
<dbReference type="Pfam" id="PF03040">
    <property type="entry name" value="CemA"/>
    <property type="match status" value="1"/>
</dbReference>
<keyword evidence="2 9" id="KW-0813">Transport</keyword>
<evidence type="ECO:0000256" key="3">
    <source>
        <dbReference type="ARBA" id="ARBA00022692"/>
    </source>
</evidence>
<dbReference type="GO" id="GO:0006813">
    <property type="term" value="P:potassium ion transport"/>
    <property type="evidence" value="ECO:0007669"/>
    <property type="project" value="UniProtKB-UniRule"/>
</dbReference>
<evidence type="ECO:0000313" key="10">
    <source>
        <dbReference type="EMBL" id="WQA10899.3"/>
    </source>
</evidence>
<keyword evidence="9" id="KW-0050">Antiport</keyword>
<organism evidence="10">
    <name type="scientific">Streptosarcina moshanensis</name>
    <dbReference type="NCBI Taxonomy" id="3096259"/>
    <lineage>
        <taxon>Eukaryota</taxon>
        <taxon>Viridiplantae</taxon>
        <taxon>Streptophyta</taxon>
        <taxon>Klebsormidiophyceae</taxon>
        <taxon>Hormidiellales</taxon>
        <taxon>Hormidiellaceae</taxon>
        <taxon>Streptosarcina</taxon>
    </lineage>
</organism>
<comment type="subcellular location">
    <subcellularLocation>
        <location evidence="1">Membrane</location>
        <topology evidence="1">Multi-pass membrane protein</topology>
    </subcellularLocation>
    <subcellularLocation>
        <location evidence="9">Plastid</location>
        <location evidence="9">Chloroplast inner membrane</location>
        <topology evidence="9">Multi-pass membrane protein</topology>
    </subcellularLocation>
</comment>
<comment type="catalytic activity">
    <reaction evidence="9">
        <text>K(+)(in) + H(+)(out) = K(+)(out) + H(+)(in)</text>
        <dbReference type="Rhea" id="RHEA:29467"/>
        <dbReference type="ChEBI" id="CHEBI:15378"/>
        <dbReference type="ChEBI" id="CHEBI:29103"/>
    </reaction>
</comment>
<keyword evidence="6 9" id="KW-0406">Ion transport</keyword>
<evidence type="ECO:0000256" key="1">
    <source>
        <dbReference type="ARBA" id="ARBA00004141"/>
    </source>
</evidence>
<feature type="transmembrane region" description="Helical" evidence="9">
    <location>
        <begin position="283"/>
        <end position="303"/>
    </location>
</feature>
<feature type="transmembrane region" description="Helical" evidence="9">
    <location>
        <begin position="324"/>
        <end position="344"/>
    </location>
</feature>
<proteinExistence type="inferred from homology"/>
<evidence type="ECO:0000256" key="8">
    <source>
        <dbReference type="ARBA" id="ARBA00043980"/>
    </source>
</evidence>